<gene>
    <name evidence="11" type="ORF">CVU83_03330</name>
</gene>
<dbReference type="Gene3D" id="1.20.1640.10">
    <property type="entry name" value="Multidrug efflux transporter AcrB transmembrane domain"/>
    <property type="match status" value="1"/>
</dbReference>
<dbReference type="GO" id="GO:0005886">
    <property type="term" value="C:plasma membrane"/>
    <property type="evidence" value="ECO:0007669"/>
    <property type="project" value="UniProtKB-SubCell"/>
</dbReference>
<evidence type="ECO:0000259" key="10">
    <source>
        <dbReference type="Pfam" id="PF02355"/>
    </source>
</evidence>
<evidence type="ECO:0000313" key="11">
    <source>
        <dbReference type="EMBL" id="PKM87180.1"/>
    </source>
</evidence>
<dbReference type="Pfam" id="PF02355">
    <property type="entry name" value="SecD_SecF_C"/>
    <property type="match status" value="1"/>
</dbReference>
<comment type="caution">
    <text evidence="11">The sequence shown here is derived from an EMBL/GenBank/DDBJ whole genome shotgun (WGS) entry which is preliminary data.</text>
</comment>
<evidence type="ECO:0000256" key="3">
    <source>
        <dbReference type="ARBA" id="ARBA00022475"/>
    </source>
</evidence>
<dbReference type="AlphaFoldDB" id="A0A2N2DXI6"/>
<dbReference type="Proteomes" id="UP000233325">
    <property type="component" value="Unassembled WGS sequence"/>
</dbReference>
<sequence length="95" mass="10470">MKEELRSGKPLATALDEGFKRAWPSIRDGNITTILTCFVLMAFGTGIIKGFGATLFVGVSVSMFSSIVITYILVKVFNSSWLDRHRWLVGAGRSK</sequence>
<dbReference type="SUPFAM" id="SSF82866">
    <property type="entry name" value="Multidrug efflux transporter AcrB transmembrane domain"/>
    <property type="match status" value="1"/>
</dbReference>
<evidence type="ECO:0000256" key="8">
    <source>
        <dbReference type="ARBA" id="ARBA00023136"/>
    </source>
</evidence>
<evidence type="ECO:0000256" key="6">
    <source>
        <dbReference type="ARBA" id="ARBA00022989"/>
    </source>
</evidence>
<keyword evidence="8 9" id="KW-0472">Membrane</keyword>
<evidence type="ECO:0000256" key="5">
    <source>
        <dbReference type="ARBA" id="ARBA00022927"/>
    </source>
</evidence>
<feature type="domain" description="Protein export membrane protein SecD/SecF C-terminal" evidence="10">
    <location>
        <begin position="30"/>
        <end position="76"/>
    </location>
</feature>
<accession>A0A2N2DXI6</accession>
<evidence type="ECO:0000313" key="12">
    <source>
        <dbReference type="Proteomes" id="UP000233325"/>
    </source>
</evidence>
<keyword evidence="4 9" id="KW-0812">Transmembrane</keyword>
<dbReference type="PANTHER" id="PTHR30081">
    <property type="entry name" value="PROTEIN-EXPORT MEMBRANE PROTEIN SEC"/>
    <property type="match status" value="1"/>
</dbReference>
<name>A0A2N2DXI6_9BACT</name>
<reference evidence="11 12" key="1">
    <citation type="journal article" date="2017" name="ISME J.">
        <title>Potential for microbial H2 and metal transformations associated with novel bacteria and archaea in deep terrestrial subsurface sediments.</title>
        <authorList>
            <person name="Hernsdorf A.W."/>
            <person name="Amano Y."/>
            <person name="Miyakawa K."/>
            <person name="Ise K."/>
            <person name="Suzuki Y."/>
            <person name="Anantharaman K."/>
            <person name="Probst A."/>
            <person name="Burstein D."/>
            <person name="Thomas B.C."/>
            <person name="Banfield J.F."/>
        </authorList>
    </citation>
    <scope>NUCLEOTIDE SEQUENCE [LARGE SCALE GENOMIC DNA]</scope>
    <source>
        <strain evidence="11">HGW-Falkowbacteria-2</strain>
    </source>
</reference>
<keyword evidence="5" id="KW-0653">Protein transport</keyword>
<keyword evidence="7" id="KW-0811">Translocation</keyword>
<proteinExistence type="predicted"/>
<dbReference type="InterPro" id="IPR048634">
    <property type="entry name" value="SecD_SecF_C"/>
</dbReference>
<evidence type="ECO:0000256" key="1">
    <source>
        <dbReference type="ARBA" id="ARBA00004651"/>
    </source>
</evidence>
<evidence type="ECO:0000256" key="7">
    <source>
        <dbReference type="ARBA" id="ARBA00023010"/>
    </source>
</evidence>
<dbReference type="InterPro" id="IPR022813">
    <property type="entry name" value="SecD/SecF_arch_bac"/>
</dbReference>
<evidence type="ECO:0000256" key="2">
    <source>
        <dbReference type="ARBA" id="ARBA00022448"/>
    </source>
</evidence>
<evidence type="ECO:0000256" key="4">
    <source>
        <dbReference type="ARBA" id="ARBA00022692"/>
    </source>
</evidence>
<feature type="transmembrane region" description="Helical" evidence="9">
    <location>
        <begin position="54"/>
        <end position="74"/>
    </location>
</feature>
<protein>
    <recommendedName>
        <fullName evidence="10">Protein export membrane protein SecD/SecF C-terminal domain-containing protein</fullName>
    </recommendedName>
</protein>
<keyword evidence="2" id="KW-0813">Transport</keyword>
<comment type="subcellular location">
    <subcellularLocation>
        <location evidence="1">Cell membrane</location>
        <topology evidence="1">Multi-pass membrane protein</topology>
    </subcellularLocation>
</comment>
<keyword evidence="3" id="KW-1003">Cell membrane</keyword>
<feature type="transmembrane region" description="Helical" evidence="9">
    <location>
        <begin position="29"/>
        <end position="48"/>
    </location>
</feature>
<keyword evidence="6 9" id="KW-1133">Transmembrane helix</keyword>
<organism evidence="11 12">
    <name type="scientific">Candidatus Falkowbacteria bacterium HGW-Falkowbacteria-2</name>
    <dbReference type="NCBI Taxonomy" id="2013769"/>
    <lineage>
        <taxon>Bacteria</taxon>
        <taxon>Candidatus Falkowiibacteriota</taxon>
    </lineage>
</organism>
<dbReference type="PANTHER" id="PTHR30081:SF1">
    <property type="entry name" value="PROTEIN TRANSLOCASE SUBUNIT SECD"/>
    <property type="match status" value="1"/>
</dbReference>
<dbReference type="EMBL" id="PHAH01000053">
    <property type="protein sequence ID" value="PKM87180.1"/>
    <property type="molecule type" value="Genomic_DNA"/>
</dbReference>
<dbReference type="GO" id="GO:0015031">
    <property type="term" value="P:protein transport"/>
    <property type="evidence" value="ECO:0007669"/>
    <property type="project" value="UniProtKB-KW"/>
</dbReference>
<evidence type="ECO:0000256" key="9">
    <source>
        <dbReference type="SAM" id="Phobius"/>
    </source>
</evidence>